<organism evidence="6 7">
    <name type="scientific">Bauldia litoralis</name>
    <dbReference type="NCBI Taxonomy" id="665467"/>
    <lineage>
        <taxon>Bacteria</taxon>
        <taxon>Pseudomonadati</taxon>
        <taxon>Pseudomonadota</taxon>
        <taxon>Alphaproteobacteria</taxon>
        <taxon>Hyphomicrobiales</taxon>
        <taxon>Kaistiaceae</taxon>
        <taxon>Bauldia</taxon>
    </lineage>
</organism>
<evidence type="ECO:0000256" key="2">
    <source>
        <dbReference type="ARBA" id="ARBA00005695"/>
    </source>
</evidence>
<reference evidence="6 7" key="1">
    <citation type="submission" date="2016-10" db="EMBL/GenBank/DDBJ databases">
        <authorList>
            <person name="de Groot N.N."/>
        </authorList>
    </citation>
    <scope>NUCLEOTIDE SEQUENCE [LARGE SCALE GENOMIC DNA]</scope>
    <source>
        <strain evidence="6 7">ATCC 35022</strain>
    </source>
</reference>
<dbReference type="GO" id="GO:0015833">
    <property type="term" value="P:peptide transport"/>
    <property type="evidence" value="ECO:0007669"/>
    <property type="project" value="TreeGrafter"/>
</dbReference>
<evidence type="ECO:0000256" key="4">
    <source>
        <dbReference type="ARBA" id="ARBA00022729"/>
    </source>
</evidence>
<dbReference type="Gene3D" id="3.90.76.10">
    <property type="entry name" value="Dipeptide-binding Protein, Domain 1"/>
    <property type="match status" value="1"/>
</dbReference>
<dbReference type="PIRSF" id="PIRSF002741">
    <property type="entry name" value="MppA"/>
    <property type="match status" value="1"/>
</dbReference>
<dbReference type="SUPFAM" id="SSF53850">
    <property type="entry name" value="Periplasmic binding protein-like II"/>
    <property type="match status" value="1"/>
</dbReference>
<evidence type="ECO:0000256" key="1">
    <source>
        <dbReference type="ARBA" id="ARBA00004418"/>
    </source>
</evidence>
<dbReference type="Proteomes" id="UP000199071">
    <property type="component" value="Unassembled WGS sequence"/>
</dbReference>
<evidence type="ECO:0000313" key="6">
    <source>
        <dbReference type="EMBL" id="SDB04064.1"/>
    </source>
</evidence>
<dbReference type="Gene3D" id="3.40.190.10">
    <property type="entry name" value="Periplasmic binding protein-like II"/>
    <property type="match status" value="1"/>
</dbReference>
<evidence type="ECO:0000313" key="7">
    <source>
        <dbReference type="Proteomes" id="UP000199071"/>
    </source>
</evidence>
<dbReference type="PANTHER" id="PTHR30290:SF9">
    <property type="entry name" value="OLIGOPEPTIDE-BINDING PROTEIN APPA"/>
    <property type="match status" value="1"/>
</dbReference>
<gene>
    <name evidence="6" type="ORF">SAMN02982931_00234</name>
</gene>
<comment type="subcellular location">
    <subcellularLocation>
        <location evidence="1">Periplasm</location>
    </subcellularLocation>
</comment>
<feature type="domain" description="Solute-binding protein family 5" evidence="5">
    <location>
        <begin position="102"/>
        <end position="446"/>
    </location>
</feature>
<dbReference type="GO" id="GO:0030288">
    <property type="term" value="C:outer membrane-bounded periplasmic space"/>
    <property type="evidence" value="ECO:0007669"/>
    <property type="project" value="UniProtKB-ARBA"/>
</dbReference>
<dbReference type="Pfam" id="PF00496">
    <property type="entry name" value="SBP_bac_5"/>
    <property type="match status" value="1"/>
</dbReference>
<accession>A0A1G6A6P0</accession>
<comment type="similarity">
    <text evidence="2">Belongs to the bacterial solute-binding protein 5 family.</text>
</comment>
<evidence type="ECO:0000256" key="3">
    <source>
        <dbReference type="ARBA" id="ARBA00022448"/>
    </source>
</evidence>
<sequence>MQDTGNPSKTTRAAGAATGINRAEFLRLFGGLTLFAATTTVAGGRFAAALAAGAGTLTVGISSDIKTLDPQMSTLDVFRHTIRSTVFESLVFIDPDTLQADPMLAEAWTLSDDGLELTFTLREGVTWHDGSPFTAGDVVFSIKRAKDPEVGSPFSAQLEPVTDVVAVDDRTVKVTLAATTPGILSNLAVVAIVKESNIADIGTAPIGTGPFTFVNWTPGDHIRVERYDSYYRAEQPELAAIEWRIVPDSQARLAGLQDGSLQLLALVEAKDVKQAETFADVQVLTTKPYILYENFNINTKRAPFDDKRVRQALAHAFDREAYTKAVWFGLARPTINPVPEEMETYLPDSSSRYPFDLAKTEALLAEAGFSKDKPLKMEILTIAGFDSLKSMALLLQDNLNRLGHDVTVRDLDVTVWIDRIVTNPDFDITTDNFNTGPEDAASMFNSPNFAPTSNVNQWNPPGYAELLAKAVSENDKEKRIALYRELQELVLDEMPQITVDHLPLFFLATGGVEGLVIGPSGIDDYGQVTVEGS</sequence>
<dbReference type="EMBL" id="FMXQ01000001">
    <property type="protein sequence ID" value="SDB04064.1"/>
    <property type="molecule type" value="Genomic_DNA"/>
</dbReference>
<dbReference type="InterPro" id="IPR030678">
    <property type="entry name" value="Peptide/Ni-bd"/>
</dbReference>
<dbReference type="InterPro" id="IPR039424">
    <property type="entry name" value="SBP_5"/>
</dbReference>
<dbReference type="PANTHER" id="PTHR30290">
    <property type="entry name" value="PERIPLASMIC BINDING COMPONENT OF ABC TRANSPORTER"/>
    <property type="match status" value="1"/>
</dbReference>
<keyword evidence="3" id="KW-0813">Transport</keyword>
<proteinExistence type="inferred from homology"/>
<keyword evidence="7" id="KW-1185">Reference proteome</keyword>
<evidence type="ECO:0000259" key="5">
    <source>
        <dbReference type="Pfam" id="PF00496"/>
    </source>
</evidence>
<keyword evidence="4" id="KW-0732">Signal</keyword>
<dbReference type="InterPro" id="IPR000914">
    <property type="entry name" value="SBP_5_dom"/>
</dbReference>
<dbReference type="Gene3D" id="3.10.105.10">
    <property type="entry name" value="Dipeptide-binding Protein, Domain 3"/>
    <property type="match status" value="1"/>
</dbReference>
<dbReference type="CDD" id="cd00995">
    <property type="entry name" value="PBP2_NikA_DppA_OppA_like"/>
    <property type="match status" value="1"/>
</dbReference>
<protein>
    <submittedName>
        <fullName evidence="6">Peptide/nickel transport system substrate-binding protein</fullName>
    </submittedName>
</protein>
<dbReference type="AlphaFoldDB" id="A0A1G6A6P0"/>
<dbReference type="STRING" id="665467.SAMN02982931_00234"/>
<name>A0A1G6A6P0_9HYPH</name>
<dbReference type="GO" id="GO:0043190">
    <property type="term" value="C:ATP-binding cassette (ABC) transporter complex"/>
    <property type="evidence" value="ECO:0007669"/>
    <property type="project" value="InterPro"/>
</dbReference>
<dbReference type="GO" id="GO:1904680">
    <property type="term" value="F:peptide transmembrane transporter activity"/>
    <property type="evidence" value="ECO:0007669"/>
    <property type="project" value="TreeGrafter"/>
</dbReference>